<organism evidence="1 2">
    <name type="scientific">Mergibacter septicus</name>
    <dbReference type="NCBI Taxonomy" id="221402"/>
    <lineage>
        <taxon>Bacteria</taxon>
        <taxon>Pseudomonadati</taxon>
        <taxon>Pseudomonadota</taxon>
        <taxon>Gammaproteobacteria</taxon>
        <taxon>Pasteurellales</taxon>
        <taxon>Pasteurellaceae</taxon>
        <taxon>Mergibacter</taxon>
    </lineage>
</organism>
<accession>A0A8D4LJV1</accession>
<proteinExistence type="predicted"/>
<name>A0A8D4LJV1_9PAST</name>
<dbReference type="EMBL" id="CP022011">
    <property type="protein sequence ID" value="QDJ14499.1"/>
    <property type="molecule type" value="Genomic_DNA"/>
</dbReference>
<dbReference type="RefSeq" id="WP_261919418.1">
    <property type="nucleotide sequence ID" value="NZ_CP022011.1"/>
</dbReference>
<protein>
    <submittedName>
        <fullName evidence="1">Uncharacterized protein</fullName>
    </submittedName>
</protein>
<dbReference type="InterPro" id="IPR025915">
    <property type="entry name" value="Phage_gp49_66"/>
</dbReference>
<dbReference type="Proteomes" id="UP000955338">
    <property type="component" value="Chromosome"/>
</dbReference>
<dbReference type="AlphaFoldDB" id="A0A8D4LJV1"/>
<gene>
    <name evidence="1" type="ORF">CEP48_03285</name>
</gene>
<dbReference type="Pfam" id="PF13876">
    <property type="entry name" value="Phage_gp49_66"/>
    <property type="match status" value="1"/>
</dbReference>
<keyword evidence="2" id="KW-1185">Reference proteome</keyword>
<sequence>MNKLTKDYLDSLVVNTQYVHQDLLTICTITLKNGFKLVGTSACADKQNYDAKIGEQIAYQNAFAKLWELEGYLLKQRLHEQSQGFVTLRNGNQAQIVYTSPFGKLLVVEQTGDELPTVHWHNSDGS</sequence>
<evidence type="ECO:0000313" key="1">
    <source>
        <dbReference type="EMBL" id="QDJ14499.1"/>
    </source>
</evidence>
<reference evidence="1" key="1">
    <citation type="submission" date="2017-06" db="EMBL/GenBank/DDBJ databases">
        <title>Genome sequencing of pathogenic and non-pathogenic strains within Bisgaard taxon 40.</title>
        <authorList>
            <person name="Ladner J.T."/>
            <person name="Lovett S.P."/>
            <person name="Koroleva G."/>
            <person name="Lorch J.M."/>
        </authorList>
    </citation>
    <scope>NUCLEOTIDE SEQUENCE</scope>
    <source>
        <strain evidence="1">27576-1-I1</strain>
    </source>
</reference>
<evidence type="ECO:0000313" key="2">
    <source>
        <dbReference type="Proteomes" id="UP000955338"/>
    </source>
</evidence>